<dbReference type="PROSITE" id="PS52016">
    <property type="entry name" value="TONB_DEPENDENT_REC_3"/>
    <property type="match status" value="1"/>
</dbReference>
<feature type="signal peptide" evidence="16">
    <location>
        <begin position="1"/>
        <end position="38"/>
    </location>
</feature>
<evidence type="ECO:0000256" key="2">
    <source>
        <dbReference type="ARBA" id="ARBA00009810"/>
    </source>
</evidence>
<evidence type="ECO:0000256" key="1">
    <source>
        <dbReference type="ARBA" id="ARBA00004571"/>
    </source>
</evidence>
<dbReference type="InterPro" id="IPR037066">
    <property type="entry name" value="Plug_dom_sf"/>
</dbReference>
<evidence type="ECO:0000256" key="8">
    <source>
        <dbReference type="ARBA" id="ARBA00023004"/>
    </source>
</evidence>
<keyword evidence="5" id="KW-0410">Iron transport</keyword>
<evidence type="ECO:0000256" key="10">
    <source>
        <dbReference type="ARBA" id="ARBA00023077"/>
    </source>
</evidence>
<evidence type="ECO:0000256" key="14">
    <source>
        <dbReference type="PROSITE-ProRule" id="PRU01360"/>
    </source>
</evidence>
<feature type="chain" id="PRO_5020401205" evidence="16">
    <location>
        <begin position="39"/>
        <end position="778"/>
    </location>
</feature>
<keyword evidence="8" id="KW-0408">Iron</keyword>
<evidence type="ECO:0000256" key="6">
    <source>
        <dbReference type="ARBA" id="ARBA00022692"/>
    </source>
</evidence>
<keyword evidence="11 14" id="KW-0472">Membrane</keyword>
<dbReference type="PANTHER" id="PTHR32552">
    <property type="entry name" value="FERRICHROME IRON RECEPTOR-RELATED"/>
    <property type="match status" value="1"/>
</dbReference>
<dbReference type="GO" id="GO:0015344">
    <property type="term" value="F:siderophore uptake transmembrane transporter activity"/>
    <property type="evidence" value="ECO:0007669"/>
    <property type="project" value="TreeGrafter"/>
</dbReference>
<keyword evidence="20" id="KW-1185">Reference proteome</keyword>
<keyword evidence="3 14" id="KW-0813">Transport</keyword>
<dbReference type="OrthoDB" id="9790771at2"/>
<dbReference type="Pfam" id="PF07715">
    <property type="entry name" value="Plug"/>
    <property type="match status" value="1"/>
</dbReference>
<dbReference type="GO" id="GO:0038023">
    <property type="term" value="F:signaling receptor activity"/>
    <property type="evidence" value="ECO:0007669"/>
    <property type="project" value="InterPro"/>
</dbReference>
<dbReference type="PANTHER" id="PTHR32552:SF89">
    <property type="entry name" value="CATECHOLATE SIDEROPHORE RECEPTOR FIU"/>
    <property type="match status" value="1"/>
</dbReference>
<evidence type="ECO:0000256" key="11">
    <source>
        <dbReference type="ARBA" id="ARBA00023136"/>
    </source>
</evidence>
<dbReference type="InterPro" id="IPR010105">
    <property type="entry name" value="TonB_sidphr_rcpt"/>
</dbReference>
<keyword evidence="12 19" id="KW-0675">Receptor</keyword>
<evidence type="ECO:0000256" key="13">
    <source>
        <dbReference type="ARBA" id="ARBA00023237"/>
    </source>
</evidence>
<dbReference type="FunFam" id="2.170.130.10:FF:000001">
    <property type="entry name" value="Catecholate siderophore TonB-dependent receptor"/>
    <property type="match status" value="1"/>
</dbReference>
<evidence type="ECO:0000259" key="18">
    <source>
        <dbReference type="Pfam" id="PF07715"/>
    </source>
</evidence>
<comment type="subcellular location">
    <subcellularLocation>
        <location evidence="1 14">Cell outer membrane</location>
        <topology evidence="1 14">Multi-pass membrane protein</topology>
    </subcellularLocation>
</comment>
<dbReference type="Gene3D" id="2.40.170.20">
    <property type="entry name" value="TonB-dependent receptor, beta-barrel domain"/>
    <property type="match status" value="1"/>
</dbReference>
<accession>A0A4S3KLA7</accession>
<reference evidence="19 20" key="1">
    <citation type="submission" date="2017-02" db="EMBL/GenBank/DDBJ databases">
        <title>Whole genome sequencing of Rhodanobacter lindaniclasticus DSM 17932.</title>
        <authorList>
            <person name="Kumar S."/>
            <person name="Patil P."/>
            <person name="Patil P.B."/>
        </authorList>
    </citation>
    <scope>NUCLEOTIDE SEQUENCE [LARGE SCALE GENOMIC DNA]</scope>
    <source>
        <strain evidence="19 20">DSM 17932</strain>
    </source>
</reference>
<dbReference type="InterPro" id="IPR000531">
    <property type="entry name" value="Beta-barrel_TonB"/>
</dbReference>
<keyword evidence="13 14" id="KW-0998">Cell outer membrane</keyword>
<dbReference type="SUPFAM" id="SSF56935">
    <property type="entry name" value="Porins"/>
    <property type="match status" value="1"/>
</dbReference>
<feature type="domain" description="TonB-dependent receptor plug" evidence="18">
    <location>
        <begin position="85"/>
        <end position="186"/>
    </location>
</feature>
<evidence type="ECO:0000256" key="16">
    <source>
        <dbReference type="SAM" id="SignalP"/>
    </source>
</evidence>
<dbReference type="NCBIfam" id="NF007349">
    <property type="entry name" value="PRK09840.1"/>
    <property type="match status" value="1"/>
</dbReference>
<keyword evidence="7 16" id="KW-0732">Signal</keyword>
<dbReference type="NCBIfam" id="TIGR01783">
    <property type="entry name" value="TonB-siderophor"/>
    <property type="match status" value="1"/>
</dbReference>
<evidence type="ECO:0000256" key="15">
    <source>
        <dbReference type="RuleBase" id="RU003357"/>
    </source>
</evidence>
<keyword evidence="6 14" id="KW-0812">Transmembrane</keyword>
<dbReference type="GO" id="GO:0009279">
    <property type="term" value="C:cell outer membrane"/>
    <property type="evidence" value="ECO:0007669"/>
    <property type="project" value="UniProtKB-SubCell"/>
</dbReference>
<dbReference type="RefSeq" id="WP_136257313.1">
    <property type="nucleotide sequence ID" value="NZ_MWIO01000013.1"/>
</dbReference>
<protein>
    <submittedName>
        <fullName evidence="19">TonB-dependent siderophore receptor</fullName>
    </submittedName>
</protein>
<dbReference type="EMBL" id="MWIO01000013">
    <property type="protein sequence ID" value="THD08834.1"/>
    <property type="molecule type" value="Genomic_DNA"/>
</dbReference>
<evidence type="ECO:0000256" key="3">
    <source>
        <dbReference type="ARBA" id="ARBA00022448"/>
    </source>
</evidence>
<keyword evidence="9" id="KW-0406">Ion transport</keyword>
<comment type="caution">
    <text evidence="19">The sequence shown here is derived from an EMBL/GenBank/DDBJ whole genome shotgun (WGS) entry which is preliminary data.</text>
</comment>
<keyword evidence="4 14" id="KW-1134">Transmembrane beta strand</keyword>
<dbReference type="InterPro" id="IPR036942">
    <property type="entry name" value="Beta-barrel_TonB_sf"/>
</dbReference>
<feature type="domain" description="TonB-dependent receptor-like beta-barrel" evidence="17">
    <location>
        <begin position="292"/>
        <end position="746"/>
    </location>
</feature>
<keyword evidence="10 15" id="KW-0798">TonB box</keyword>
<name>A0A4S3KLA7_9GAMM</name>
<evidence type="ECO:0000313" key="19">
    <source>
        <dbReference type="EMBL" id="THD08834.1"/>
    </source>
</evidence>
<gene>
    <name evidence="19" type="ORF">B1991_03460</name>
</gene>
<sequence length="778" mass="83276">MSPIKSRKHLVRPTFPAMAPGLLTTALLGSLTLVPAHAATSANTSSADAALIAQARNLPHVQVHGSAGVDYRIDELSSHKFTQPLLDTTQTIDIIGRDLIQQQGATTLSEALRNSPGVGTFYAGENGATSTGDTMYMRGFDSSGSIFVDGVRDLGSVSRDVFNIEQIEVSKGPDGTEYGRTAPTGAINMVSKRPQPDSAISGSLGYGSASQRRATADWNQAIGEDAAFRLNVMGQDSGVPGRDRVRNNRWGVAPSLGFGLGTATRVYLDYLHVKHDNVPDGGVSTIGLPGYASPDPTRPFLSDAAPVDPHNFYGTRQDHDDVQADMFTAIIEHDFSDDLAVHDTLRWGRTRQDYLLTSFTATAANLSTPDPDDPSTWTLARSNPTFKHQTNRILTNQTNLTASFSTGAVRHDLSAGIELSREEAATQGIAPLPGSTWPPANLYRPDSDQGGLAYARNGAHGHGKTDTVAAYLFDTLKFGERWQLNAGARLDHYRTRFVSTDVCGGRRGPACGSHPVGTVLPSVDARLSGDLPNYKLGVLFKPVAAGSIYANFAISQEPPGGNTLTLSNASNSADNPDLAPQRARAVELGTKWSVLGDKLLLTGALYRTTVSNDLVQDPTDGLYYQVGRKRVQGVEIGAVGRITERWAVSAGYTRMDAKVIHGSAVTSDGSADLPYTPTSAFTTWATYRLPFNLTLGGGARHAGGMKRGSDGAIGTPAFTRGYWVFDAMASLEVNAHVDLQLNVNNVFDEHYVAAINKSGYRYTPAMPRSAMLTAQLRF</sequence>
<organism evidence="19 20">
    <name type="scientific">Rhodanobacter lindaniclasticus</name>
    <dbReference type="NCBI Taxonomy" id="75310"/>
    <lineage>
        <taxon>Bacteria</taxon>
        <taxon>Pseudomonadati</taxon>
        <taxon>Pseudomonadota</taxon>
        <taxon>Gammaproteobacteria</taxon>
        <taxon>Lysobacterales</taxon>
        <taxon>Rhodanobacteraceae</taxon>
        <taxon>Rhodanobacter</taxon>
    </lineage>
</organism>
<evidence type="ECO:0000256" key="7">
    <source>
        <dbReference type="ARBA" id="ARBA00022729"/>
    </source>
</evidence>
<dbReference type="InterPro" id="IPR039426">
    <property type="entry name" value="TonB-dep_rcpt-like"/>
</dbReference>
<evidence type="ECO:0000256" key="9">
    <source>
        <dbReference type="ARBA" id="ARBA00023065"/>
    </source>
</evidence>
<dbReference type="GO" id="GO:0015891">
    <property type="term" value="P:siderophore transport"/>
    <property type="evidence" value="ECO:0007669"/>
    <property type="project" value="InterPro"/>
</dbReference>
<evidence type="ECO:0000256" key="12">
    <source>
        <dbReference type="ARBA" id="ARBA00023170"/>
    </source>
</evidence>
<evidence type="ECO:0000256" key="4">
    <source>
        <dbReference type="ARBA" id="ARBA00022452"/>
    </source>
</evidence>
<dbReference type="CDD" id="cd01347">
    <property type="entry name" value="ligand_gated_channel"/>
    <property type="match status" value="1"/>
</dbReference>
<proteinExistence type="inferred from homology"/>
<dbReference type="InterPro" id="IPR012910">
    <property type="entry name" value="Plug_dom"/>
</dbReference>
<evidence type="ECO:0000259" key="17">
    <source>
        <dbReference type="Pfam" id="PF00593"/>
    </source>
</evidence>
<dbReference type="Proteomes" id="UP000306317">
    <property type="component" value="Unassembled WGS sequence"/>
</dbReference>
<dbReference type="Pfam" id="PF00593">
    <property type="entry name" value="TonB_dep_Rec_b-barrel"/>
    <property type="match status" value="1"/>
</dbReference>
<evidence type="ECO:0000313" key="20">
    <source>
        <dbReference type="Proteomes" id="UP000306317"/>
    </source>
</evidence>
<comment type="similarity">
    <text evidence="2 14 15">Belongs to the TonB-dependent receptor family.</text>
</comment>
<evidence type="ECO:0000256" key="5">
    <source>
        <dbReference type="ARBA" id="ARBA00022496"/>
    </source>
</evidence>
<dbReference type="Gene3D" id="2.170.130.10">
    <property type="entry name" value="TonB-dependent receptor, plug domain"/>
    <property type="match status" value="1"/>
</dbReference>
<dbReference type="AlphaFoldDB" id="A0A4S3KLA7"/>